<proteinExistence type="predicted"/>
<evidence type="ECO:0000313" key="4">
    <source>
        <dbReference type="EMBL" id="KAK1311020.1"/>
    </source>
</evidence>
<dbReference type="InterPro" id="IPR036965">
    <property type="entry name" value="Terpene_synth_N_sf"/>
</dbReference>
<dbReference type="AlphaFoldDB" id="A0AAV9EBZ6"/>
<accession>A0AAV9EBZ6</accession>
<dbReference type="Pfam" id="PF01397">
    <property type="entry name" value="Terpene_synth"/>
    <property type="match status" value="1"/>
</dbReference>
<evidence type="ECO:0000313" key="5">
    <source>
        <dbReference type="Proteomes" id="UP001180020"/>
    </source>
</evidence>
<dbReference type="PANTHER" id="PTHR31225:SF93">
    <property type="entry name" value="ALPHA-HUMULENE_(-)-(E)-BETA-CARYOPHYLLENE SYNTHASE"/>
    <property type="match status" value="1"/>
</dbReference>
<dbReference type="EMBL" id="JAUJYO010000008">
    <property type="protein sequence ID" value="KAK1311020.1"/>
    <property type="molecule type" value="Genomic_DNA"/>
</dbReference>
<reference evidence="4" key="1">
    <citation type="journal article" date="2023" name="Nat. Commun.">
        <title>Diploid and tetraploid genomes of Acorus and the evolution of monocots.</title>
        <authorList>
            <person name="Ma L."/>
            <person name="Liu K.W."/>
            <person name="Li Z."/>
            <person name="Hsiao Y.Y."/>
            <person name="Qi Y."/>
            <person name="Fu T."/>
            <person name="Tang G.D."/>
            <person name="Zhang D."/>
            <person name="Sun W.H."/>
            <person name="Liu D.K."/>
            <person name="Li Y."/>
            <person name="Chen G.Z."/>
            <person name="Liu X.D."/>
            <person name="Liao X.Y."/>
            <person name="Jiang Y.T."/>
            <person name="Yu X."/>
            <person name="Hao Y."/>
            <person name="Huang J."/>
            <person name="Zhao X.W."/>
            <person name="Ke S."/>
            <person name="Chen Y.Y."/>
            <person name="Wu W.L."/>
            <person name="Hsu J.L."/>
            <person name="Lin Y.F."/>
            <person name="Huang M.D."/>
            <person name="Li C.Y."/>
            <person name="Huang L."/>
            <person name="Wang Z.W."/>
            <person name="Zhao X."/>
            <person name="Zhong W.Y."/>
            <person name="Peng D.H."/>
            <person name="Ahmad S."/>
            <person name="Lan S."/>
            <person name="Zhang J.S."/>
            <person name="Tsai W.C."/>
            <person name="Van de Peer Y."/>
            <person name="Liu Z.J."/>
        </authorList>
    </citation>
    <scope>NUCLEOTIDE SEQUENCE</scope>
    <source>
        <strain evidence="4">CP</strain>
    </source>
</reference>
<keyword evidence="5" id="KW-1185">Reference proteome</keyword>
<dbReference type="PANTHER" id="PTHR31225">
    <property type="entry name" value="OS04G0344100 PROTEIN-RELATED"/>
    <property type="match status" value="1"/>
</dbReference>
<sequence>MNLVDAVQHLALGYDFEEEIDEALKQINDVCNDDDLHAFALWFRLLRQWGYNTPTDGFNKFTNEHGKFNESLNSDARSLLKLYEAAHLALPGEDILDEAVAFTMHHLPLIKNNNKRNEVLLELAKLDCNPVQRLLQKELKNISLQVAMVN</sequence>
<evidence type="ECO:0000259" key="3">
    <source>
        <dbReference type="Pfam" id="PF01397"/>
    </source>
</evidence>
<evidence type="ECO:0000256" key="1">
    <source>
        <dbReference type="ARBA" id="ARBA00022842"/>
    </source>
</evidence>
<dbReference type="InterPro" id="IPR050148">
    <property type="entry name" value="Terpene_synthase-like"/>
</dbReference>
<keyword evidence="1" id="KW-0460">Magnesium</keyword>
<organism evidence="4 5">
    <name type="scientific">Acorus calamus</name>
    <name type="common">Sweet flag</name>
    <dbReference type="NCBI Taxonomy" id="4465"/>
    <lineage>
        <taxon>Eukaryota</taxon>
        <taxon>Viridiplantae</taxon>
        <taxon>Streptophyta</taxon>
        <taxon>Embryophyta</taxon>
        <taxon>Tracheophyta</taxon>
        <taxon>Spermatophyta</taxon>
        <taxon>Magnoliopsida</taxon>
        <taxon>Liliopsida</taxon>
        <taxon>Acoraceae</taxon>
        <taxon>Acorus</taxon>
    </lineage>
</organism>
<dbReference type="InterPro" id="IPR008930">
    <property type="entry name" value="Terpenoid_cyclase/PrenylTrfase"/>
</dbReference>
<keyword evidence="2" id="KW-0456">Lyase</keyword>
<feature type="domain" description="Terpene synthase N-terminal" evidence="3">
    <location>
        <begin position="1"/>
        <end position="116"/>
    </location>
</feature>
<evidence type="ECO:0000256" key="2">
    <source>
        <dbReference type="ARBA" id="ARBA00023239"/>
    </source>
</evidence>
<protein>
    <submittedName>
        <fullName evidence="4">(-)-germacrene D synthase</fullName>
    </submittedName>
</protein>
<reference evidence="4" key="2">
    <citation type="submission" date="2023-06" db="EMBL/GenBank/DDBJ databases">
        <authorList>
            <person name="Ma L."/>
            <person name="Liu K.-W."/>
            <person name="Li Z."/>
            <person name="Hsiao Y.-Y."/>
            <person name="Qi Y."/>
            <person name="Fu T."/>
            <person name="Tang G."/>
            <person name="Zhang D."/>
            <person name="Sun W.-H."/>
            <person name="Liu D.-K."/>
            <person name="Li Y."/>
            <person name="Chen G.-Z."/>
            <person name="Liu X.-D."/>
            <person name="Liao X.-Y."/>
            <person name="Jiang Y.-T."/>
            <person name="Yu X."/>
            <person name="Hao Y."/>
            <person name="Huang J."/>
            <person name="Zhao X.-W."/>
            <person name="Ke S."/>
            <person name="Chen Y.-Y."/>
            <person name="Wu W.-L."/>
            <person name="Hsu J.-L."/>
            <person name="Lin Y.-F."/>
            <person name="Huang M.-D."/>
            <person name="Li C.-Y."/>
            <person name="Huang L."/>
            <person name="Wang Z.-W."/>
            <person name="Zhao X."/>
            <person name="Zhong W.-Y."/>
            <person name="Peng D.-H."/>
            <person name="Ahmad S."/>
            <person name="Lan S."/>
            <person name="Zhang J.-S."/>
            <person name="Tsai W.-C."/>
            <person name="Van De Peer Y."/>
            <person name="Liu Z.-J."/>
        </authorList>
    </citation>
    <scope>NUCLEOTIDE SEQUENCE</scope>
    <source>
        <strain evidence="4">CP</strain>
        <tissue evidence="4">Leaves</tissue>
    </source>
</reference>
<name>A0AAV9EBZ6_ACOCL</name>
<dbReference type="GO" id="GO:0016114">
    <property type="term" value="P:terpenoid biosynthetic process"/>
    <property type="evidence" value="ECO:0007669"/>
    <property type="project" value="InterPro"/>
</dbReference>
<dbReference type="SUPFAM" id="SSF48239">
    <property type="entry name" value="Terpenoid cyclases/Protein prenyltransferases"/>
    <property type="match status" value="1"/>
</dbReference>
<dbReference type="InterPro" id="IPR001906">
    <property type="entry name" value="Terpene_synth_N"/>
</dbReference>
<comment type="caution">
    <text evidence="4">The sequence shown here is derived from an EMBL/GenBank/DDBJ whole genome shotgun (WGS) entry which is preliminary data.</text>
</comment>
<gene>
    <name evidence="4" type="ORF">QJS10_CPA08g01079</name>
</gene>
<dbReference type="GO" id="GO:0010333">
    <property type="term" value="F:terpene synthase activity"/>
    <property type="evidence" value="ECO:0007669"/>
    <property type="project" value="InterPro"/>
</dbReference>
<dbReference type="Proteomes" id="UP001180020">
    <property type="component" value="Unassembled WGS sequence"/>
</dbReference>
<dbReference type="Gene3D" id="1.50.10.130">
    <property type="entry name" value="Terpene synthase, N-terminal domain"/>
    <property type="match status" value="1"/>
</dbReference>